<evidence type="ECO:0000313" key="1">
    <source>
        <dbReference type="EMBL" id="PPD57298.1"/>
    </source>
</evidence>
<accession>A0A2P5P4S7</accession>
<protein>
    <submittedName>
        <fullName evidence="1">Uncharacterized protein</fullName>
    </submittedName>
</protein>
<name>A0A2P5P4S7_9CHLR</name>
<comment type="caution">
    <text evidence="1">The sequence shown here is derived from an EMBL/GenBank/DDBJ whole genome shotgun (WGS) entry which is preliminary data.</text>
</comment>
<gene>
    <name evidence="1" type="ORF">JP09_009625</name>
</gene>
<dbReference type="EMBL" id="JQAN02000014">
    <property type="protein sequence ID" value="PPD57298.1"/>
    <property type="molecule type" value="Genomic_DNA"/>
</dbReference>
<dbReference type="OrthoDB" id="157023at2"/>
<dbReference type="RefSeq" id="WP_102331492.1">
    <property type="nucleotide sequence ID" value="NZ_CP058566.2"/>
</dbReference>
<organism evidence="1 2">
    <name type="scientific">Dehalogenimonas etheniformans</name>
    <dbReference type="NCBI Taxonomy" id="1536648"/>
    <lineage>
        <taxon>Bacteria</taxon>
        <taxon>Bacillati</taxon>
        <taxon>Chloroflexota</taxon>
        <taxon>Dehalococcoidia</taxon>
        <taxon>Dehalococcoidales</taxon>
        <taxon>Dehalococcoidaceae</taxon>
        <taxon>Dehalogenimonas</taxon>
    </lineage>
</organism>
<dbReference type="Proteomes" id="UP000235653">
    <property type="component" value="Unassembled WGS sequence"/>
</dbReference>
<dbReference type="AlphaFoldDB" id="A0A2P5P4S7"/>
<evidence type="ECO:0000313" key="2">
    <source>
        <dbReference type="Proteomes" id="UP000235653"/>
    </source>
</evidence>
<proteinExistence type="predicted"/>
<keyword evidence="2" id="KW-1185">Reference proteome</keyword>
<reference evidence="1 2" key="1">
    <citation type="journal article" date="2017" name="ISME J.">
        <title>Grape pomace compost harbors organohalide-respiring Dehalogenimonas species with novel reductive dehalogenase genes.</title>
        <authorList>
            <person name="Yang Y."/>
            <person name="Higgins S.A."/>
            <person name="Yan J."/>
            <person name="Simsir B."/>
            <person name="Chourey K."/>
            <person name="Iyer R."/>
            <person name="Hettich R.L."/>
            <person name="Baldwin B."/>
            <person name="Ogles D.M."/>
            <person name="Loffler F.E."/>
        </authorList>
    </citation>
    <scope>NUCLEOTIDE SEQUENCE [LARGE SCALE GENOMIC DNA]</scope>
    <source>
        <strain evidence="1 2">GP</strain>
    </source>
</reference>
<dbReference type="Pfam" id="PF12640">
    <property type="entry name" value="UPF0489"/>
    <property type="match status" value="1"/>
</dbReference>
<sequence length="221" mass="25096">MRCLDIDLDFFLNRDAYYSGDDALRLGENYRPWQPRRVRSFLENNCGLSLEVPVIGRVIESHDLVLRFWQELIDSGYLRVPFDVIHVDAHPDLSIRGGIYLVEGRLYVDPVQSPAVFEDDYVHSGNYLSYAIAMGWVASLTWVPLHEPPMRSKSGAQGVEKGQPGIVQRDWGPGCPFEVLSRHHFQTRQPFDCLILSKSPAFTPVASDALIPLISSYMKMV</sequence>
<dbReference type="InterPro" id="IPR024131">
    <property type="entry name" value="UPF0489"/>
</dbReference>